<organism evidence="1 2">
    <name type="scientific">Ruminiclostridium cellobioparum subsp. termitidis CT1112</name>
    <dbReference type="NCBI Taxonomy" id="1195236"/>
    <lineage>
        <taxon>Bacteria</taxon>
        <taxon>Bacillati</taxon>
        <taxon>Bacillota</taxon>
        <taxon>Clostridia</taxon>
        <taxon>Eubacteriales</taxon>
        <taxon>Oscillospiraceae</taxon>
        <taxon>Ruminiclostridium</taxon>
    </lineage>
</organism>
<gene>
    <name evidence="1" type="ORF">CTER_3719</name>
</gene>
<protein>
    <submittedName>
        <fullName evidence="1">Uncharacterized protein</fullName>
    </submittedName>
</protein>
<evidence type="ECO:0000313" key="1">
    <source>
        <dbReference type="EMBL" id="EMS70597.1"/>
    </source>
</evidence>
<dbReference type="PATRIC" id="fig|1195236.3.peg.3937"/>
<dbReference type="EMBL" id="AORV01000052">
    <property type="protein sequence ID" value="EMS70597.1"/>
    <property type="molecule type" value="Genomic_DNA"/>
</dbReference>
<comment type="caution">
    <text evidence="1">The sequence shown here is derived from an EMBL/GenBank/DDBJ whole genome shotgun (WGS) entry which is preliminary data.</text>
</comment>
<proteinExistence type="predicted"/>
<keyword evidence="2" id="KW-1185">Reference proteome</keyword>
<reference evidence="1 2" key="1">
    <citation type="journal article" date="2013" name="Genome Announc.">
        <title>Draft Genome Sequence of the Cellulolytic, Mesophilic, Anaerobic Bacterium Clostridium termitidis Strain CT1112 (DSM 5398).</title>
        <authorList>
            <person name="Lal S."/>
            <person name="Ramachandran U."/>
            <person name="Zhang X."/>
            <person name="Munir R."/>
            <person name="Sparling R."/>
            <person name="Levin D.B."/>
        </authorList>
    </citation>
    <scope>NUCLEOTIDE SEQUENCE [LARGE SCALE GENOMIC DNA]</scope>
    <source>
        <strain evidence="1 2">CT1112</strain>
    </source>
</reference>
<accession>S0FH10</accession>
<name>S0FH10_RUMCE</name>
<dbReference type="Proteomes" id="UP000014155">
    <property type="component" value="Unassembled WGS sequence"/>
</dbReference>
<dbReference type="AlphaFoldDB" id="S0FH10"/>
<sequence>MLIYTSIADKITYLFSGTKKSYASFLDYRKSYASMDNKI</sequence>
<dbReference type="STRING" id="1195236.CTER_3719"/>
<evidence type="ECO:0000313" key="2">
    <source>
        <dbReference type="Proteomes" id="UP000014155"/>
    </source>
</evidence>